<accession>A0A2P0W9T1</accession>
<keyword evidence="2" id="KW-1185">Reference proteome</keyword>
<organism evidence="1 2">
    <name type="scientific">Enterobacter phage Ec_L1</name>
    <dbReference type="NCBI Taxonomy" id="2070180"/>
    <lineage>
        <taxon>Viruses</taxon>
        <taxon>Duplodnaviria</taxon>
        <taxon>Heunggongvirae</taxon>
        <taxon>Uroviricota</taxon>
        <taxon>Caudoviricetes</taxon>
        <taxon>Drexlerviridae</taxon>
        <taxon>Eclunavirus</taxon>
        <taxon>Eclunavirus EcL1</taxon>
    </lineage>
</organism>
<sequence>MIIILNAPAGAGKDTIQQAIADLHEVSQLSFKKPMFAMAKAMLGDMGFAEFMDAYNNRERKEKPLDLLHGSSPRQFMIWLSESVIKPHFGDQHFGNLLYDDYIMHENDGYYVGVVSDGGFESETIALIETGVPVRLVRLHRDGYTFAGDSRDYVNLPLYANSPTYDYQEFDVQLTEGLPVVAALDILSIVGLK</sequence>
<evidence type="ECO:0000313" key="2">
    <source>
        <dbReference type="Proteomes" id="UP000241856"/>
    </source>
</evidence>
<dbReference type="EMBL" id="MG732930">
    <property type="protein sequence ID" value="AUV57123.1"/>
    <property type="molecule type" value="Genomic_DNA"/>
</dbReference>
<evidence type="ECO:0000313" key="1">
    <source>
        <dbReference type="EMBL" id="AUV57123.1"/>
    </source>
</evidence>
<name>A0A2P0W9T1_9CAUD</name>
<dbReference type="Proteomes" id="UP000241856">
    <property type="component" value="Segment"/>
</dbReference>
<dbReference type="OrthoDB" id="9664at10239"/>
<gene>
    <name evidence="1" type="ORF">Ec09</name>
</gene>
<reference evidence="1 2" key="1">
    <citation type="submission" date="2017-12" db="EMBL/GenBank/DDBJ databases">
        <title>Genomic analysis of a novel phage Ec_L1 lytic to Enterobacter cloacae.</title>
        <authorList>
            <person name="Li Z."/>
            <person name="Ren H."/>
            <person name="Xu Y."/>
        </authorList>
    </citation>
    <scope>NUCLEOTIDE SEQUENCE [LARGE SCALE GENOMIC DNA]</scope>
</reference>
<protein>
    <submittedName>
        <fullName evidence="1">Uncharacterized protein</fullName>
    </submittedName>
</protein>
<proteinExistence type="predicted"/>